<reference evidence="8" key="1">
    <citation type="submission" date="2020-02" db="EMBL/GenBank/DDBJ databases">
        <authorList>
            <person name="Meier V. D."/>
        </authorList>
    </citation>
    <scope>NUCLEOTIDE SEQUENCE</scope>
    <source>
        <strain evidence="8">AVDCRST_MAG53</strain>
    </source>
</reference>
<keyword evidence="6" id="KW-1133">Transmembrane helix</keyword>
<feature type="transmembrane region" description="Helical" evidence="6">
    <location>
        <begin position="102"/>
        <end position="130"/>
    </location>
</feature>
<feature type="transmembrane region" description="Helical" evidence="6">
    <location>
        <begin position="73"/>
        <end position="90"/>
    </location>
</feature>
<evidence type="ECO:0000256" key="5">
    <source>
        <dbReference type="ARBA" id="ARBA00023012"/>
    </source>
</evidence>
<dbReference type="EMBL" id="CADCVR010000087">
    <property type="protein sequence ID" value="CAA9513293.1"/>
    <property type="molecule type" value="Genomic_DNA"/>
</dbReference>
<dbReference type="InterPro" id="IPR036890">
    <property type="entry name" value="HATPase_C_sf"/>
</dbReference>
<dbReference type="Pfam" id="PF23539">
    <property type="entry name" value="DUF7134"/>
    <property type="match status" value="1"/>
</dbReference>
<evidence type="ECO:0000313" key="8">
    <source>
        <dbReference type="EMBL" id="CAA9513293.1"/>
    </source>
</evidence>
<feature type="transmembrane region" description="Helical" evidence="6">
    <location>
        <begin position="142"/>
        <end position="159"/>
    </location>
</feature>
<dbReference type="GO" id="GO:0000160">
    <property type="term" value="P:phosphorelay signal transduction system"/>
    <property type="evidence" value="ECO:0007669"/>
    <property type="project" value="UniProtKB-KW"/>
</dbReference>
<evidence type="ECO:0000256" key="6">
    <source>
        <dbReference type="SAM" id="Phobius"/>
    </source>
</evidence>
<protein>
    <recommendedName>
        <fullName evidence="2">histidine kinase</fullName>
        <ecNumber evidence="2">2.7.13.3</ecNumber>
    </recommendedName>
</protein>
<name>A0A6J4T3Y9_9ACTN</name>
<dbReference type="EC" id="2.7.13.3" evidence="2"/>
<keyword evidence="6" id="KW-0812">Transmembrane</keyword>
<dbReference type="InterPro" id="IPR055558">
    <property type="entry name" value="DUF7134"/>
</dbReference>
<sequence>MLTPTPFGASPRRLIGDMLRRLAPEKGATVAVAALPVKNRIGRLDVSFTLVLVALGLLLMYSNVQGDEGPPNLSVFAIPAFLPIPLALLWRSSDPTRALGAVVLALVVHFAVFGEVVRCGVAFAVIALLTFSAGARCGRQEALVALAIGVVAAVIVGISEFLGPGVLVVGVPLALASWAFGRVARSRGQLAGELRARNQQLRSARDERARLEVATDRAQLSGELDALLQRRLGALAQLADRGAESVADGTAAAVLLEIEHESRATLDEMRTLVGVLRSDDGRASVAPQPTLISLDALLLSTKGGQLSVKGSPRALPAGVELSAYRVVEHLLDALENASGVKVEVRFAPDALELLVEGPARRRSEVTTALSRARERVELHRGSLETSTHGGWATAAVALPLRAGV</sequence>
<keyword evidence="6" id="KW-0472">Membrane</keyword>
<keyword evidence="4" id="KW-0418">Kinase</keyword>
<accession>A0A6J4T3Y9</accession>
<dbReference type="PANTHER" id="PTHR24421">
    <property type="entry name" value="NITRATE/NITRITE SENSOR PROTEIN NARX-RELATED"/>
    <property type="match status" value="1"/>
</dbReference>
<dbReference type="InterPro" id="IPR050482">
    <property type="entry name" value="Sensor_HK_TwoCompSys"/>
</dbReference>
<keyword evidence="5" id="KW-0902">Two-component regulatory system</keyword>
<dbReference type="Gene3D" id="3.30.565.10">
    <property type="entry name" value="Histidine kinase-like ATPase, C-terminal domain"/>
    <property type="match status" value="1"/>
</dbReference>
<proteinExistence type="predicted"/>
<evidence type="ECO:0000256" key="3">
    <source>
        <dbReference type="ARBA" id="ARBA00022679"/>
    </source>
</evidence>
<dbReference type="AlphaFoldDB" id="A0A6J4T3Y9"/>
<feature type="domain" description="DUF7134" evidence="7">
    <location>
        <begin position="45"/>
        <end position="187"/>
    </location>
</feature>
<evidence type="ECO:0000256" key="1">
    <source>
        <dbReference type="ARBA" id="ARBA00000085"/>
    </source>
</evidence>
<dbReference type="PANTHER" id="PTHR24421:SF10">
    <property type="entry name" value="NITRATE_NITRITE SENSOR PROTEIN NARQ"/>
    <property type="match status" value="1"/>
</dbReference>
<keyword evidence="3" id="KW-0808">Transferase</keyword>
<feature type="transmembrane region" description="Helical" evidence="6">
    <location>
        <begin position="41"/>
        <end position="61"/>
    </location>
</feature>
<evidence type="ECO:0000259" key="7">
    <source>
        <dbReference type="Pfam" id="PF23539"/>
    </source>
</evidence>
<gene>
    <name evidence="8" type="ORF">AVDCRST_MAG53-2899</name>
</gene>
<evidence type="ECO:0000256" key="4">
    <source>
        <dbReference type="ARBA" id="ARBA00022777"/>
    </source>
</evidence>
<organism evidence="8">
    <name type="scientific">uncultured Solirubrobacteraceae bacterium</name>
    <dbReference type="NCBI Taxonomy" id="1162706"/>
    <lineage>
        <taxon>Bacteria</taxon>
        <taxon>Bacillati</taxon>
        <taxon>Actinomycetota</taxon>
        <taxon>Thermoleophilia</taxon>
        <taxon>Solirubrobacterales</taxon>
        <taxon>Solirubrobacteraceae</taxon>
        <taxon>environmental samples</taxon>
    </lineage>
</organism>
<evidence type="ECO:0000256" key="2">
    <source>
        <dbReference type="ARBA" id="ARBA00012438"/>
    </source>
</evidence>
<dbReference type="GO" id="GO:0004673">
    <property type="term" value="F:protein histidine kinase activity"/>
    <property type="evidence" value="ECO:0007669"/>
    <property type="project" value="UniProtKB-EC"/>
</dbReference>
<comment type="catalytic activity">
    <reaction evidence="1">
        <text>ATP + protein L-histidine = ADP + protein N-phospho-L-histidine.</text>
        <dbReference type="EC" id="2.7.13.3"/>
    </reaction>
</comment>